<evidence type="ECO:0000313" key="1">
    <source>
        <dbReference type="EMBL" id="SBP24076.1"/>
    </source>
</evidence>
<reference evidence="1" key="2">
    <citation type="submission" date="2016-06" db="EMBL/GenBank/DDBJ databases">
        <title>The genome of a short-lived fish provides insights into sex chromosome evolution and the genetic control of aging.</title>
        <authorList>
            <person name="Reichwald K."/>
            <person name="Felder M."/>
            <person name="Petzold A."/>
            <person name="Koch P."/>
            <person name="Groth M."/>
            <person name="Platzer M."/>
        </authorList>
    </citation>
    <scope>NUCLEOTIDE SEQUENCE</scope>
    <source>
        <tissue evidence="1">Brain</tissue>
    </source>
</reference>
<dbReference type="AlphaFoldDB" id="A0A1A7Y187"/>
<sequence length="191" mass="21614">KCFGSDRGGSATVCSSVFPLLLSHNDESMLFKVNKRIQNLKDVRRLSAELQKKEMLLDSFRKCLPLLTSFIVSQFENETSTQNPLLQDTISWDPAASRLNLQLCSSPIFISTWRLWYTAVGEPLLLIASPHLTQVFQTTSLHFLRNNKLISPNLFLPSTQPPDIIQQEPVVCEKQPPQYFLSRTSASTARC</sequence>
<gene>
    <name evidence="1" type="primary">Nfu_g_1_023736</name>
</gene>
<dbReference type="EMBL" id="HADX01001844">
    <property type="protein sequence ID" value="SBP24076.1"/>
    <property type="molecule type" value="Transcribed_RNA"/>
</dbReference>
<protein>
    <submittedName>
        <fullName evidence="1">Uncharacterized protein</fullName>
    </submittedName>
</protein>
<accession>A0A1A7Y187</accession>
<name>A0A1A7Y187_9TELE</name>
<proteinExistence type="predicted"/>
<feature type="non-terminal residue" evidence="1">
    <location>
        <position position="191"/>
    </location>
</feature>
<feature type="non-terminal residue" evidence="1">
    <location>
        <position position="1"/>
    </location>
</feature>
<organism evidence="1">
    <name type="scientific">Iconisemion striatum</name>
    <dbReference type="NCBI Taxonomy" id="60296"/>
    <lineage>
        <taxon>Eukaryota</taxon>
        <taxon>Metazoa</taxon>
        <taxon>Chordata</taxon>
        <taxon>Craniata</taxon>
        <taxon>Vertebrata</taxon>
        <taxon>Euteleostomi</taxon>
        <taxon>Actinopterygii</taxon>
        <taxon>Neopterygii</taxon>
        <taxon>Teleostei</taxon>
        <taxon>Neoteleostei</taxon>
        <taxon>Acanthomorphata</taxon>
        <taxon>Ovalentaria</taxon>
        <taxon>Atherinomorphae</taxon>
        <taxon>Cyprinodontiformes</taxon>
        <taxon>Nothobranchiidae</taxon>
        <taxon>Iconisemion</taxon>
    </lineage>
</organism>
<reference evidence="1" key="1">
    <citation type="submission" date="2016-05" db="EMBL/GenBank/DDBJ databases">
        <authorList>
            <person name="Lavstsen T."/>
            <person name="Jespersen J.S."/>
        </authorList>
    </citation>
    <scope>NUCLEOTIDE SEQUENCE</scope>
    <source>
        <tissue evidence="1">Brain</tissue>
    </source>
</reference>